<dbReference type="STRING" id="373903.Hore_18310"/>
<dbReference type="HOGENOM" id="CLU_136587_0_0_9"/>
<proteinExistence type="predicted"/>
<feature type="coiled-coil region" evidence="1">
    <location>
        <begin position="83"/>
        <end position="110"/>
    </location>
</feature>
<dbReference type="RefSeq" id="WP_015923550.1">
    <property type="nucleotide sequence ID" value="NC_011899.1"/>
</dbReference>
<dbReference type="Pfam" id="PF17253">
    <property type="entry name" value="DUF5320"/>
    <property type="match status" value="1"/>
</dbReference>
<dbReference type="KEGG" id="hor:Hore_18310"/>
<dbReference type="Proteomes" id="UP000000719">
    <property type="component" value="Chromosome"/>
</dbReference>
<evidence type="ECO:0000313" key="3">
    <source>
        <dbReference type="Proteomes" id="UP000000719"/>
    </source>
</evidence>
<protein>
    <recommendedName>
        <fullName evidence="4">DUF5320 domain-containing protein</fullName>
    </recommendedName>
</protein>
<gene>
    <name evidence="2" type="ordered locus">Hore_18310</name>
</gene>
<accession>B8CZ61</accession>
<dbReference type="InterPro" id="IPR035205">
    <property type="entry name" value="DUF5320"/>
</dbReference>
<dbReference type="EMBL" id="CP001098">
    <property type="protein sequence ID" value="ACL70580.1"/>
    <property type="molecule type" value="Genomic_DNA"/>
</dbReference>
<evidence type="ECO:0000313" key="2">
    <source>
        <dbReference type="EMBL" id="ACL70580.1"/>
    </source>
</evidence>
<sequence>MPRGDRTGPVGHGPMTGRGLGYCAGYNSPGFVKSGYGRRAGGWGYGRGFGRGLGRGYGRGYGFGPGYGRYVPVQAQYDSRDELRFLEDQAQLLKEELDSVKERINELKGHDTKNDEE</sequence>
<dbReference type="OrthoDB" id="9815278at2"/>
<dbReference type="eggNOG" id="ENOG5032Y53">
    <property type="taxonomic scope" value="Bacteria"/>
</dbReference>
<dbReference type="AlphaFoldDB" id="B8CZ61"/>
<name>B8CZ61_HALOH</name>
<keyword evidence="1" id="KW-0175">Coiled coil</keyword>
<evidence type="ECO:0008006" key="4">
    <source>
        <dbReference type="Google" id="ProtNLM"/>
    </source>
</evidence>
<evidence type="ECO:0000256" key="1">
    <source>
        <dbReference type="SAM" id="Coils"/>
    </source>
</evidence>
<organism evidence="2 3">
    <name type="scientific">Halothermothrix orenii (strain H 168 / OCM 544 / DSM 9562)</name>
    <dbReference type="NCBI Taxonomy" id="373903"/>
    <lineage>
        <taxon>Bacteria</taxon>
        <taxon>Bacillati</taxon>
        <taxon>Bacillota</taxon>
        <taxon>Clostridia</taxon>
        <taxon>Halanaerobiales</taxon>
        <taxon>Halothermotrichaceae</taxon>
        <taxon>Halothermothrix</taxon>
    </lineage>
</organism>
<keyword evidence="3" id="KW-1185">Reference proteome</keyword>
<reference evidence="2 3" key="1">
    <citation type="journal article" date="2009" name="PLoS ONE">
        <title>Genome analysis of the anaerobic thermohalophilic bacterium Halothermothrix orenii.</title>
        <authorList>
            <person name="Mavromatis K."/>
            <person name="Ivanova N."/>
            <person name="Anderson I."/>
            <person name="Lykidis A."/>
            <person name="Hooper S.D."/>
            <person name="Sun H."/>
            <person name="Kunin V."/>
            <person name="Lapidus A."/>
            <person name="Hugenholtz P."/>
            <person name="Patel B."/>
            <person name="Kyrpides N.C."/>
        </authorList>
    </citation>
    <scope>NUCLEOTIDE SEQUENCE [LARGE SCALE GENOMIC DNA]</scope>
    <source>
        <strain evidence="3">H 168 / OCM 544 / DSM 9562</strain>
    </source>
</reference>